<organism evidence="1 2">
    <name type="scientific">Brachionus plicatilis</name>
    <name type="common">Marine rotifer</name>
    <name type="synonym">Brachionus muelleri</name>
    <dbReference type="NCBI Taxonomy" id="10195"/>
    <lineage>
        <taxon>Eukaryota</taxon>
        <taxon>Metazoa</taxon>
        <taxon>Spiralia</taxon>
        <taxon>Gnathifera</taxon>
        <taxon>Rotifera</taxon>
        <taxon>Eurotatoria</taxon>
        <taxon>Monogononta</taxon>
        <taxon>Pseudotrocha</taxon>
        <taxon>Ploima</taxon>
        <taxon>Brachionidae</taxon>
        <taxon>Brachionus</taxon>
    </lineage>
</organism>
<keyword evidence="2" id="KW-1185">Reference proteome</keyword>
<dbReference type="EMBL" id="REGN01004906">
    <property type="protein sequence ID" value="RNA15698.1"/>
    <property type="molecule type" value="Genomic_DNA"/>
</dbReference>
<sequence length="64" mass="7610">KFALELQGLSEKYTYNLFSILRIYFLSFKTQVLTCLTYYIDYIDVEKRVPKTDTPKYSEIKNGV</sequence>
<protein>
    <submittedName>
        <fullName evidence="1">Uncharacterized protein</fullName>
    </submittedName>
</protein>
<evidence type="ECO:0000313" key="2">
    <source>
        <dbReference type="Proteomes" id="UP000276133"/>
    </source>
</evidence>
<gene>
    <name evidence="1" type="ORF">BpHYR1_046805</name>
</gene>
<comment type="caution">
    <text evidence="1">The sequence shown here is derived from an EMBL/GenBank/DDBJ whole genome shotgun (WGS) entry which is preliminary data.</text>
</comment>
<reference evidence="1 2" key="1">
    <citation type="journal article" date="2018" name="Sci. Rep.">
        <title>Genomic signatures of local adaptation to the degree of environmental predictability in rotifers.</title>
        <authorList>
            <person name="Franch-Gras L."/>
            <person name="Hahn C."/>
            <person name="Garcia-Roger E.M."/>
            <person name="Carmona M.J."/>
            <person name="Serra M."/>
            <person name="Gomez A."/>
        </authorList>
    </citation>
    <scope>NUCLEOTIDE SEQUENCE [LARGE SCALE GENOMIC DNA]</scope>
    <source>
        <strain evidence="1">HYR1</strain>
    </source>
</reference>
<accession>A0A3M7QXH7</accession>
<dbReference type="Proteomes" id="UP000276133">
    <property type="component" value="Unassembled WGS sequence"/>
</dbReference>
<evidence type="ECO:0000313" key="1">
    <source>
        <dbReference type="EMBL" id="RNA15698.1"/>
    </source>
</evidence>
<feature type="non-terminal residue" evidence="1">
    <location>
        <position position="1"/>
    </location>
</feature>
<proteinExistence type="predicted"/>
<name>A0A3M7QXH7_BRAPC</name>
<dbReference type="AlphaFoldDB" id="A0A3M7QXH7"/>